<proteinExistence type="predicted"/>
<accession>A0A231QGA8</accession>
<comment type="caution">
    <text evidence="1">The sequence shown here is derived from an EMBL/GenBank/DDBJ whole genome shotgun (WGS) entry which is preliminary data.</text>
</comment>
<dbReference type="Pfam" id="PF05595">
    <property type="entry name" value="DUF771"/>
    <property type="match status" value="1"/>
</dbReference>
<evidence type="ECO:0000313" key="2">
    <source>
        <dbReference type="Proteomes" id="UP000215261"/>
    </source>
</evidence>
<evidence type="ECO:0000313" key="1">
    <source>
        <dbReference type="EMBL" id="OXS41570.1"/>
    </source>
</evidence>
<name>A0A231QGA8_9LACO</name>
<dbReference type="InterPro" id="IPR008489">
    <property type="entry name" value="DUF771"/>
</dbReference>
<dbReference type="Proteomes" id="UP000215261">
    <property type="component" value="Unassembled WGS sequence"/>
</dbReference>
<dbReference type="AlphaFoldDB" id="A0A231QGA8"/>
<gene>
    <name evidence="1" type="ORF">AYP69_02705</name>
</gene>
<organism evidence="1 2">
    <name type="scientific">Ligilactobacillus agilis</name>
    <dbReference type="NCBI Taxonomy" id="1601"/>
    <lineage>
        <taxon>Bacteria</taxon>
        <taxon>Bacillati</taxon>
        <taxon>Bacillota</taxon>
        <taxon>Bacilli</taxon>
        <taxon>Lactobacillales</taxon>
        <taxon>Lactobacillaceae</taxon>
        <taxon>Ligilactobacillus</taxon>
    </lineage>
</organism>
<evidence type="ECO:0008006" key="3">
    <source>
        <dbReference type="Google" id="ProtNLM"/>
    </source>
</evidence>
<dbReference type="EMBL" id="LUGO01000030">
    <property type="protein sequence ID" value="OXS41570.1"/>
    <property type="molecule type" value="Genomic_DNA"/>
</dbReference>
<protein>
    <recommendedName>
        <fullName evidence="3">DUF771 domain-containing protein</fullName>
    </recommendedName>
</protein>
<reference evidence="1 2" key="1">
    <citation type="submission" date="2016-03" db="EMBL/GenBank/DDBJ databases">
        <title>Sequencing of Lactobacillus Species from Commercial Turkeys.</title>
        <authorList>
            <person name="Johnson T.J."/>
            <person name="Youmans B.P."/>
            <person name="Case K.A."/>
        </authorList>
    </citation>
    <scope>NUCLEOTIDE SEQUENCE [LARGE SCALE GENOMIC DNA]</scope>
    <source>
        <strain evidence="1 2">UMNLA1</strain>
    </source>
</reference>
<sequence>MNPFEITIVPGVLEQMVDKYINKLFESMLDGRTWSLDQFRKECCGGKSKEWVNLYILSEFAEEIDYHLPDGWLIPSQGRGSQNIIFAGKACKWMEKNRNRIDWQAKMPK</sequence>